<feature type="compositionally biased region" description="Basic and acidic residues" evidence="12">
    <location>
        <begin position="28"/>
        <end position="44"/>
    </location>
</feature>
<feature type="compositionally biased region" description="Basic and acidic residues" evidence="12">
    <location>
        <begin position="184"/>
        <end position="239"/>
    </location>
</feature>
<protein>
    <recommendedName>
        <fullName evidence="3 9">Translation initiation factor IF-2</fullName>
    </recommendedName>
</protein>
<dbReference type="InterPro" id="IPR023115">
    <property type="entry name" value="TIF_IF2_dom3"/>
</dbReference>
<proteinExistence type="inferred from homology"/>
<dbReference type="CDD" id="cd03692">
    <property type="entry name" value="mtIF2_IVc"/>
    <property type="match status" value="1"/>
</dbReference>
<dbReference type="AlphaFoldDB" id="C9QMY0"/>
<evidence type="ECO:0000256" key="6">
    <source>
        <dbReference type="ARBA" id="ARBA00022741"/>
    </source>
</evidence>
<dbReference type="PROSITE" id="PS01176">
    <property type="entry name" value="IF2"/>
    <property type="match status" value="1"/>
</dbReference>
<evidence type="ECO:0000256" key="7">
    <source>
        <dbReference type="ARBA" id="ARBA00022917"/>
    </source>
</evidence>
<gene>
    <name evidence="9 15" type="primary">infB</name>
    <name evidence="14" type="ORF">VIA_003877</name>
    <name evidence="15" type="ORF">VIOR3934_02583</name>
</gene>
<dbReference type="InterPro" id="IPR053905">
    <property type="entry name" value="EF-G-like_DII"/>
</dbReference>
<dbReference type="PATRIC" id="fig|675816.5.peg.1244"/>
<keyword evidence="4 9" id="KW-0963">Cytoplasm</keyword>
<feature type="binding site" evidence="9">
    <location>
        <begin position="403"/>
        <end position="410"/>
    </location>
    <ligand>
        <name>GTP</name>
        <dbReference type="ChEBI" id="CHEBI:37565"/>
    </ligand>
</feature>
<dbReference type="CDD" id="cd06503">
    <property type="entry name" value="ATP-synt_Fo_b"/>
    <property type="match status" value="1"/>
</dbReference>
<accession>C9QMY0</accession>
<dbReference type="NCBIfam" id="TIGR00487">
    <property type="entry name" value="IF-2"/>
    <property type="match status" value="1"/>
</dbReference>
<dbReference type="FunFam" id="2.40.30.10:FF:000007">
    <property type="entry name" value="Translation initiation factor IF-2"/>
    <property type="match status" value="1"/>
</dbReference>
<feature type="compositionally biased region" description="Polar residues" evidence="12">
    <location>
        <begin position="57"/>
        <end position="66"/>
    </location>
</feature>
<keyword evidence="7 9" id="KW-0648">Protein biosynthesis</keyword>
<dbReference type="eggNOG" id="COG0532">
    <property type="taxonomic scope" value="Bacteria"/>
</dbReference>
<dbReference type="InterPro" id="IPR004161">
    <property type="entry name" value="EFTu-like_2"/>
</dbReference>
<comment type="caution">
    <text evidence="15">The sequence shown here is derived from an EMBL/GenBank/DDBJ whole genome shotgun (WGS) entry which is preliminary data.</text>
</comment>
<dbReference type="Pfam" id="PF04760">
    <property type="entry name" value="IF2_N"/>
    <property type="match status" value="2"/>
</dbReference>
<dbReference type="InterPro" id="IPR009061">
    <property type="entry name" value="DNA-bd_dom_put_sf"/>
</dbReference>
<feature type="compositionally biased region" description="Basic and acidic residues" evidence="12">
    <location>
        <begin position="101"/>
        <end position="174"/>
    </location>
</feature>
<dbReference type="PROSITE" id="PS51722">
    <property type="entry name" value="G_TR_2"/>
    <property type="match status" value="1"/>
</dbReference>
<evidence type="ECO:0000256" key="12">
    <source>
        <dbReference type="SAM" id="MobiDB-lite"/>
    </source>
</evidence>
<dbReference type="RefSeq" id="WP_004415513.1">
    <property type="nucleotide sequence ID" value="NZ_ACZV01000005.1"/>
</dbReference>
<dbReference type="FunFam" id="2.40.30.10:FF:000008">
    <property type="entry name" value="Translation initiation factor IF-2"/>
    <property type="match status" value="1"/>
</dbReference>
<dbReference type="Gene3D" id="3.40.50.10050">
    <property type="entry name" value="Translation initiation factor IF- 2, domain 3"/>
    <property type="match status" value="1"/>
</dbReference>
<keyword evidence="8 9" id="KW-0342">GTP-binding</keyword>
<keyword evidence="17" id="KW-1185">Reference proteome</keyword>
<dbReference type="SUPFAM" id="SSF52540">
    <property type="entry name" value="P-loop containing nucleoside triphosphate hydrolases"/>
    <property type="match status" value="1"/>
</dbReference>
<feature type="region of interest" description="G-domain" evidence="9">
    <location>
        <begin position="397"/>
        <end position="545"/>
    </location>
</feature>
<evidence type="ECO:0000313" key="15">
    <source>
        <dbReference type="EMBL" id="EGU52013.1"/>
    </source>
</evidence>
<dbReference type="PANTHER" id="PTHR43381">
    <property type="entry name" value="TRANSLATION INITIATION FACTOR IF-2-RELATED"/>
    <property type="match status" value="1"/>
</dbReference>
<dbReference type="NCBIfam" id="TIGR00231">
    <property type="entry name" value="small_GTP"/>
    <property type="match status" value="1"/>
</dbReference>
<keyword evidence="6 9" id="KW-0547">Nucleotide-binding</keyword>
<dbReference type="Pfam" id="PF03144">
    <property type="entry name" value="GTP_EFTU_D2"/>
    <property type="match status" value="1"/>
</dbReference>
<evidence type="ECO:0000256" key="5">
    <source>
        <dbReference type="ARBA" id="ARBA00022540"/>
    </source>
</evidence>
<dbReference type="InterPro" id="IPR005225">
    <property type="entry name" value="Small_GTP-bd"/>
</dbReference>
<keyword evidence="5 9" id="KW-0396">Initiation factor</keyword>
<evidence type="ECO:0000256" key="4">
    <source>
        <dbReference type="ARBA" id="ARBA00022490"/>
    </source>
</evidence>
<dbReference type="Proteomes" id="UP000003515">
    <property type="component" value="Unassembled WGS sequence"/>
</dbReference>
<dbReference type="GO" id="GO:0005829">
    <property type="term" value="C:cytosol"/>
    <property type="evidence" value="ECO:0007669"/>
    <property type="project" value="TreeGrafter"/>
</dbReference>
<dbReference type="Gene3D" id="2.40.30.10">
    <property type="entry name" value="Translation factors"/>
    <property type="match status" value="2"/>
</dbReference>
<dbReference type="Proteomes" id="UP000002817">
    <property type="component" value="Unassembled WGS sequence"/>
</dbReference>
<dbReference type="SUPFAM" id="SSF52156">
    <property type="entry name" value="Initiation factor IF2/eIF5b, domain 3"/>
    <property type="match status" value="1"/>
</dbReference>
<dbReference type="Gene3D" id="3.30.56.50">
    <property type="entry name" value="Putative DNA-binding domain, N-terminal subdomain of bacterial translation initiation factor IF2"/>
    <property type="match status" value="1"/>
</dbReference>
<dbReference type="InterPro" id="IPR027417">
    <property type="entry name" value="P-loop_NTPase"/>
</dbReference>
<dbReference type="CDD" id="cd03702">
    <property type="entry name" value="IF2_mtIF2_II"/>
    <property type="match status" value="1"/>
</dbReference>
<evidence type="ECO:0000256" key="11">
    <source>
        <dbReference type="RuleBase" id="RU000645"/>
    </source>
</evidence>
<dbReference type="STRING" id="675816.VIA_003877"/>
<dbReference type="EMBL" id="ACZV01000005">
    <property type="protein sequence ID" value="EEX93230.1"/>
    <property type="molecule type" value="Genomic_DNA"/>
</dbReference>
<dbReference type="InterPro" id="IPR036925">
    <property type="entry name" value="TIF_IF2_dom3_sf"/>
</dbReference>
<feature type="compositionally biased region" description="Basic and acidic residues" evidence="12">
    <location>
        <begin position="249"/>
        <end position="262"/>
    </location>
</feature>
<dbReference type="SUPFAM" id="SSF46955">
    <property type="entry name" value="Putative DNA-binding domain"/>
    <property type="match status" value="1"/>
</dbReference>
<dbReference type="InterPro" id="IPR000178">
    <property type="entry name" value="TF_IF2_bacterial-like"/>
</dbReference>
<evidence type="ECO:0000256" key="3">
    <source>
        <dbReference type="ARBA" id="ARBA00020675"/>
    </source>
</evidence>
<evidence type="ECO:0000259" key="13">
    <source>
        <dbReference type="PROSITE" id="PS51722"/>
    </source>
</evidence>
<dbReference type="Pfam" id="PF22042">
    <property type="entry name" value="EF-G_D2"/>
    <property type="match status" value="1"/>
</dbReference>
<evidence type="ECO:0000256" key="10">
    <source>
        <dbReference type="RuleBase" id="RU000644"/>
    </source>
</evidence>
<sequence length="895" mass="98071">MTQITVKALSEEIGTPVDRLLEQLADAGMKKASSDQVSDDEKQKLLTHLKKEHGDTSGETEPTRLTLQRKTRSTLSVNAGGGKSKDVQVEVRKKRTYVKRSTIEDEAKREAEEAAKRDAEELAKREAEELAKREAAEKAQREAEEKAKREADAKRDAEEKAQRVQADKAKKDMNAKNAEVNTQAKKEADELKRRQEEEAQRKAEQEAAKLVEEARKLAEENEARWTEEEKKKKELENSDYHVTTSTYAREAEDAADRKEEGGRRKKKKKTSGNDDQNRGGRNQRGGRGRNRGKLAKPTSMQQGFDKTATVAKADVAIGETIVVSELANKMSVKGTEVIKVMMKMGAMATINQVIDQETAALVAEEMGHKVILRKENELEEAVLSDRDNSLESVPRAPVVTIMGHVDHGKTSTLDYIRKAHVASGEAGGVTQHIGAYHVETDNGMITFLDTPGHAAFTAMRARGAQATDIVVLVVAADDGVMPQTIEAIQHAKAAGVPLIVAVNKIDKEDANPDNVKNELAQYDVIPEEWGGENMFVHISAKQGTNIEGLLETILLQSEVLELTAVEEGMASGVVVESRLDKGRGPVATVLVQSGTLNKGDILLCGQEYGRVRAMRDENGKEITSAGPSIPVEIIGLSGVPSSGDEATVVRDERKAREVANYRQGKFRDVKLARQQKSKLENMFSNMTAGEVAELNVVLKADVQGSVEAIADSLLKLSTDEVKVNIVGSGVGGITETDAVLAEASNAIILGFNVRADASARRAIESANVDLRYYSIIYQLIDEVKQAMGGMLAPEFKQEIIGLAEVRDVFKSPKLGAIAGCMVTEGIIKRSNPIRVLRENVVIYEGELESLRRFKDDVQEVKNGYECGIGVKNYNDVRVGDQIEVFEIVEVKRTLD</sequence>
<evidence type="ECO:0000256" key="1">
    <source>
        <dbReference type="ARBA" id="ARBA00004496"/>
    </source>
</evidence>
<dbReference type="FunFam" id="3.40.50.10050:FF:000001">
    <property type="entry name" value="Translation initiation factor IF-2"/>
    <property type="match status" value="1"/>
</dbReference>
<dbReference type="OrthoDB" id="9811804at2"/>
<dbReference type="FunFam" id="3.40.50.300:FF:000019">
    <property type="entry name" value="Translation initiation factor IF-2"/>
    <property type="match status" value="1"/>
</dbReference>
<evidence type="ECO:0000256" key="9">
    <source>
        <dbReference type="HAMAP-Rule" id="MF_00100"/>
    </source>
</evidence>
<dbReference type="EMBL" id="AFWH01000015">
    <property type="protein sequence ID" value="EGU52013.1"/>
    <property type="molecule type" value="Genomic_DNA"/>
</dbReference>
<evidence type="ECO:0000313" key="16">
    <source>
        <dbReference type="Proteomes" id="UP000002817"/>
    </source>
</evidence>
<feature type="compositionally biased region" description="Basic residues" evidence="12">
    <location>
        <begin position="284"/>
        <end position="294"/>
    </location>
</feature>
<dbReference type="InterPro" id="IPR044145">
    <property type="entry name" value="IF2_II"/>
</dbReference>
<dbReference type="GO" id="GO:0005525">
    <property type="term" value="F:GTP binding"/>
    <property type="evidence" value="ECO:0007669"/>
    <property type="project" value="UniProtKB-KW"/>
</dbReference>
<dbReference type="CDD" id="cd01887">
    <property type="entry name" value="IF2_eIF5B"/>
    <property type="match status" value="1"/>
</dbReference>
<feature type="binding site" evidence="9">
    <location>
        <begin position="449"/>
        <end position="453"/>
    </location>
    <ligand>
        <name>GTP</name>
        <dbReference type="ChEBI" id="CHEBI:37565"/>
    </ligand>
</feature>
<feature type="region of interest" description="Disordered" evidence="12">
    <location>
        <begin position="27"/>
        <end position="304"/>
    </location>
</feature>
<feature type="domain" description="Tr-type G" evidence="13">
    <location>
        <begin position="394"/>
        <end position="563"/>
    </location>
</feature>
<reference evidence="15" key="2">
    <citation type="submission" date="2011-08" db="EMBL/GenBank/DDBJ databases">
        <authorList>
            <person name="Hoffman M."/>
            <person name="Strain E.A."/>
            <person name="Brown E."/>
            <person name="Allard M.W."/>
        </authorList>
    </citation>
    <scope>NUCLEOTIDE SEQUENCE</scope>
    <source>
        <strain evidence="15">CIP 102891</strain>
    </source>
</reference>
<dbReference type="Pfam" id="PF00009">
    <property type="entry name" value="GTP_EFTU"/>
    <property type="match status" value="1"/>
</dbReference>
<comment type="subcellular location">
    <subcellularLocation>
        <location evidence="1 9 11">Cytoplasm</location>
    </subcellularLocation>
</comment>
<comment type="similarity">
    <text evidence="2 9 10">Belongs to the TRAFAC class translation factor GTPase superfamily. Classic translation factor GTPase family. IF-2 subfamily.</text>
</comment>
<reference evidence="15 16" key="3">
    <citation type="journal article" date="2012" name="Int. J. Syst. Evol. Microbiol.">
        <title>Vibrio caribbeanicus sp. nov., isolated from the marine sponge Scleritoderma cyanea.</title>
        <authorList>
            <person name="Hoffmann M."/>
            <person name="Monday S.R."/>
            <person name="Allard M.W."/>
            <person name="Strain E.A."/>
            <person name="Whittaker P."/>
            <person name="Naum M."/>
            <person name="McCarthy P.J."/>
            <person name="Lopez J.V."/>
            <person name="Fischer M."/>
            <person name="Brown E.W."/>
        </authorList>
    </citation>
    <scope>NUCLEOTIDE SEQUENCE [LARGE SCALE GENOMIC DNA]</scope>
    <source>
        <strain evidence="15">CIP 102891</strain>
        <strain evidence="16">CIP 102891 / ATCC 33934</strain>
    </source>
</reference>
<evidence type="ECO:0000256" key="8">
    <source>
        <dbReference type="ARBA" id="ARBA00023134"/>
    </source>
</evidence>
<comment type="function">
    <text evidence="9 10">One of the essential components for the initiation of protein synthesis. Protects formylmethionyl-tRNA from spontaneous hydrolysis and promotes its binding to the 30S ribosomal subunits. Also involved in the hydrolysis of GTP during the formation of the 70S ribosomal complex.</text>
</comment>
<dbReference type="Gene3D" id="3.40.50.300">
    <property type="entry name" value="P-loop containing nucleotide triphosphate hydrolases"/>
    <property type="match status" value="1"/>
</dbReference>
<organism evidence="15 16">
    <name type="scientific">Vibrio orientalis CIP 102891 = ATCC 33934</name>
    <dbReference type="NCBI Taxonomy" id="675816"/>
    <lineage>
        <taxon>Bacteria</taxon>
        <taxon>Pseudomonadati</taxon>
        <taxon>Pseudomonadota</taxon>
        <taxon>Gammaproteobacteria</taxon>
        <taxon>Vibrionales</taxon>
        <taxon>Vibrionaceae</taxon>
        <taxon>Vibrio</taxon>
        <taxon>Vibrio oreintalis group</taxon>
    </lineage>
</organism>
<evidence type="ECO:0000256" key="2">
    <source>
        <dbReference type="ARBA" id="ARBA00007733"/>
    </source>
</evidence>
<dbReference type="InterPro" id="IPR013575">
    <property type="entry name" value="IF2_assoc_dom_bac"/>
</dbReference>
<dbReference type="InterPro" id="IPR000795">
    <property type="entry name" value="T_Tr_GTP-bd_dom"/>
</dbReference>
<dbReference type="HAMAP" id="MF_00100_B">
    <property type="entry name" value="IF_2_B"/>
    <property type="match status" value="1"/>
</dbReference>
<reference evidence="14 17" key="1">
    <citation type="submission" date="2009-10" db="EMBL/GenBank/DDBJ databases">
        <authorList>
            <consortium name="Los Alamos National Laboratory (LANL)"/>
            <consortium name="National Microbial Pathogen Data Resource (NMPDR)"/>
            <person name="Munk A.C."/>
            <person name="Chertkov O."/>
            <person name="Tapia R."/>
            <person name="Green L."/>
            <person name="Rogers Y."/>
            <person name="Detter J.C."/>
            <person name="Bruce D."/>
            <person name="Brettin T.S."/>
            <person name="Colwell R.R."/>
            <person name="Huq A."/>
            <person name="Grim C.J."/>
            <person name="Hasan N.A."/>
            <person name="Bartels D."/>
            <person name="Vonstein V."/>
        </authorList>
    </citation>
    <scope>NUCLEOTIDE SEQUENCE [LARGE SCALE GENOMIC DNA]</scope>
    <source>
        <strain evidence="14 17">CIP 102891</strain>
    </source>
</reference>
<dbReference type="Pfam" id="PF08364">
    <property type="entry name" value="IF2_assoc"/>
    <property type="match status" value="1"/>
</dbReference>
<dbReference type="InterPro" id="IPR015760">
    <property type="entry name" value="TIF_IF2"/>
</dbReference>
<dbReference type="GO" id="GO:0003924">
    <property type="term" value="F:GTPase activity"/>
    <property type="evidence" value="ECO:0007669"/>
    <property type="project" value="UniProtKB-UniRule"/>
</dbReference>
<evidence type="ECO:0000313" key="17">
    <source>
        <dbReference type="Proteomes" id="UP000003515"/>
    </source>
</evidence>
<dbReference type="InterPro" id="IPR009000">
    <property type="entry name" value="Transl_B-barrel_sf"/>
</dbReference>
<dbReference type="GO" id="GO:0003743">
    <property type="term" value="F:translation initiation factor activity"/>
    <property type="evidence" value="ECO:0007669"/>
    <property type="project" value="UniProtKB-UniRule"/>
</dbReference>
<evidence type="ECO:0000313" key="14">
    <source>
        <dbReference type="EMBL" id="EEX93230.1"/>
    </source>
</evidence>
<dbReference type="PANTHER" id="PTHR43381:SF5">
    <property type="entry name" value="TR-TYPE G DOMAIN-CONTAINING PROTEIN"/>
    <property type="match status" value="1"/>
</dbReference>
<dbReference type="InterPro" id="IPR006847">
    <property type="entry name" value="IF2_N"/>
</dbReference>
<name>C9QMY0_VIBOR</name>
<dbReference type="Pfam" id="PF11987">
    <property type="entry name" value="IF-2"/>
    <property type="match status" value="1"/>
</dbReference>
<dbReference type="SUPFAM" id="SSF50447">
    <property type="entry name" value="Translation proteins"/>
    <property type="match status" value="2"/>
</dbReference>
<feature type="binding site" evidence="9">
    <location>
        <begin position="503"/>
        <end position="506"/>
    </location>
    <ligand>
        <name>GTP</name>
        <dbReference type="ChEBI" id="CHEBI:37565"/>
    </ligand>
</feature>